<dbReference type="EMBL" id="KQ978790">
    <property type="protein sequence ID" value="KYN28347.1"/>
    <property type="molecule type" value="Genomic_DNA"/>
</dbReference>
<evidence type="ECO:0000313" key="2">
    <source>
        <dbReference type="Proteomes" id="UP000078492"/>
    </source>
</evidence>
<protein>
    <submittedName>
        <fullName evidence="1">Uncharacterized protein</fullName>
    </submittedName>
</protein>
<dbReference type="Proteomes" id="UP000078492">
    <property type="component" value="Unassembled WGS sequence"/>
</dbReference>
<reference evidence="1 2" key="1">
    <citation type="submission" date="2015-09" db="EMBL/GenBank/DDBJ databases">
        <title>Trachymyrmex cornetzi WGS genome.</title>
        <authorList>
            <person name="Nygaard S."/>
            <person name="Hu H."/>
            <person name="Boomsma J."/>
            <person name="Zhang G."/>
        </authorList>
    </citation>
    <scope>NUCLEOTIDE SEQUENCE [LARGE SCALE GENOMIC DNA]</scope>
    <source>
        <strain evidence="1">Tcor2-1</strain>
        <tissue evidence="1">Whole body</tissue>
    </source>
</reference>
<accession>A0A151JNY7</accession>
<organism evidence="1 2">
    <name type="scientific">Trachymyrmex cornetzi</name>
    <dbReference type="NCBI Taxonomy" id="471704"/>
    <lineage>
        <taxon>Eukaryota</taxon>
        <taxon>Metazoa</taxon>
        <taxon>Ecdysozoa</taxon>
        <taxon>Arthropoda</taxon>
        <taxon>Hexapoda</taxon>
        <taxon>Insecta</taxon>
        <taxon>Pterygota</taxon>
        <taxon>Neoptera</taxon>
        <taxon>Endopterygota</taxon>
        <taxon>Hymenoptera</taxon>
        <taxon>Apocrita</taxon>
        <taxon>Aculeata</taxon>
        <taxon>Formicoidea</taxon>
        <taxon>Formicidae</taxon>
        <taxon>Myrmicinae</taxon>
        <taxon>Trachymyrmex</taxon>
    </lineage>
</organism>
<name>A0A151JNY7_9HYME</name>
<proteinExistence type="predicted"/>
<evidence type="ECO:0000313" key="1">
    <source>
        <dbReference type="EMBL" id="KYN28347.1"/>
    </source>
</evidence>
<feature type="non-terminal residue" evidence="1">
    <location>
        <position position="1"/>
    </location>
</feature>
<gene>
    <name evidence="1" type="ORF">ALC57_02237</name>
</gene>
<dbReference type="AlphaFoldDB" id="A0A151JNY7"/>
<keyword evidence="2" id="KW-1185">Reference proteome</keyword>
<sequence length="161" mass="17861">LTIAHINTSNSHTLFFQSLPNLLFPVHLTAPASSLPKNLIILDFSLFNSKPFLSIYPSNLSNILLILPSSSASNTTSSAYAKLYTFPSPNFTPPHLTLPISSSRSAITKLNSRGLSGPLSYPPRRPETFPYFSPSHSHPTLRFSQNFIHPFHQPFPYSPQP</sequence>